<feature type="region of interest" description="Disordered" evidence="1">
    <location>
        <begin position="1"/>
        <end position="60"/>
    </location>
</feature>
<feature type="compositionally biased region" description="Basic and acidic residues" evidence="1">
    <location>
        <begin position="50"/>
        <end position="59"/>
    </location>
</feature>
<keyword evidence="3" id="KW-1185">Reference proteome</keyword>
<name>A0AAD8Q3T3_9PEZI</name>
<comment type="caution">
    <text evidence="2">The sequence shown here is derived from an EMBL/GenBank/DDBJ whole genome shotgun (WGS) entry which is preliminary data.</text>
</comment>
<evidence type="ECO:0000313" key="3">
    <source>
        <dbReference type="Proteomes" id="UP001230504"/>
    </source>
</evidence>
<reference evidence="2" key="1">
    <citation type="submission" date="2021-06" db="EMBL/GenBank/DDBJ databases">
        <title>Comparative genomics, transcriptomics and evolutionary studies reveal genomic signatures of adaptation to plant cell wall in hemibiotrophic fungi.</title>
        <authorList>
            <consortium name="DOE Joint Genome Institute"/>
            <person name="Baroncelli R."/>
            <person name="Diaz J.F."/>
            <person name="Benocci T."/>
            <person name="Peng M."/>
            <person name="Battaglia E."/>
            <person name="Haridas S."/>
            <person name="Andreopoulos W."/>
            <person name="Labutti K."/>
            <person name="Pangilinan J."/>
            <person name="Floch G.L."/>
            <person name="Makela M.R."/>
            <person name="Henrissat B."/>
            <person name="Grigoriev I.V."/>
            <person name="Crouch J.A."/>
            <person name="De Vries R.P."/>
            <person name="Sukno S.A."/>
            <person name="Thon M.R."/>
        </authorList>
    </citation>
    <scope>NUCLEOTIDE SEQUENCE</scope>
    <source>
        <strain evidence="2">CBS 125086</strain>
    </source>
</reference>
<dbReference type="AlphaFoldDB" id="A0AAD8Q3T3"/>
<gene>
    <name evidence="2" type="ORF">LY79DRAFT_549260</name>
</gene>
<dbReference type="EMBL" id="JAHLJV010000019">
    <property type="protein sequence ID" value="KAK1594626.1"/>
    <property type="molecule type" value="Genomic_DNA"/>
</dbReference>
<sequence length="121" mass="13528">MGGTPRKLPASMARRRPLSMHRRWRGGSASASGTWSERYGRTRPKGCADGQDRRGETGQRTHQVLQVFEERAPDRFGNVYHVVSEEELEDISRAYKKEAGFEIGGVNPKPGRLRVSAKDCG</sequence>
<feature type="compositionally biased region" description="Basic residues" evidence="1">
    <location>
        <begin position="13"/>
        <end position="25"/>
    </location>
</feature>
<dbReference type="RefSeq" id="XP_060415788.1">
    <property type="nucleotide sequence ID" value="XM_060557459.1"/>
</dbReference>
<dbReference type="Proteomes" id="UP001230504">
    <property type="component" value="Unassembled WGS sequence"/>
</dbReference>
<evidence type="ECO:0000313" key="2">
    <source>
        <dbReference type="EMBL" id="KAK1594626.1"/>
    </source>
</evidence>
<protein>
    <submittedName>
        <fullName evidence="2">Uncharacterized protein</fullName>
    </submittedName>
</protein>
<dbReference type="GeneID" id="85441699"/>
<organism evidence="2 3">
    <name type="scientific">Colletotrichum navitas</name>
    <dbReference type="NCBI Taxonomy" id="681940"/>
    <lineage>
        <taxon>Eukaryota</taxon>
        <taxon>Fungi</taxon>
        <taxon>Dikarya</taxon>
        <taxon>Ascomycota</taxon>
        <taxon>Pezizomycotina</taxon>
        <taxon>Sordariomycetes</taxon>
        <taxon>Hypocreomycetidae</taxon>
        <taxon>Glomerellales</taxon>
        <taxon>Glomerellaceae</taxon>
        <taxon>Colletotrichum</taxon>
        <taxon>Colletotrichum graminicola species complex</taxon>
    </lineage>
</organism>
<proteinExistence type="predicted"/>
<evidence type="ECO:0000256" key="1">
    <source>
        <dbReference type="SAM" id="MobiDB-lite"/>
    </source>
</evidence>
<accession>A0AAD8Q3T3</accession>